<keyword evidence="7" id="KW-0413">Isomerase</keyword>
<reference evidence="7 8" key="1">
    <citation type="submission" date="2023-11" db="EMBL/GenBank/DDBJ databases">
        <title>Actinomadura monticuli sp. nov., isolated from volcanic ash.</title>
        <authorList>
            <person name="Lee S.D."/>
            <person name="Yang H."/>
            <person name="Kim I.S."/>
        </authorList>
    </citation>
    <scope>NUCLEOTIDE SEQUENCE [LARGE SCALE GENOMIC DNA]</scope>
    <source>
        <strain evidence="7 8">DLS-62</strain>
    </source>
</reference>
<dbReference type="SUPFAM" id="SSF52540">
    <property type="entry name" value="P-loop containing nucleoside triphosphate hydrolases"/>
    <property type="match status" value="1"/>
</dbReference>
<dbReference type="InterPro" id="IPR003593">
    <property type="entry name" value="AAA+_ATPase"/>
</dbReference>
<gene>
    <name evidence="4 7" type="primary">arc</name>
    <name evidence="7" type="ORF">SM611_00285</name>
</gene>
<protein>
    <recommendedName>
        <fullName evidence="4">AAA ATPase forming ring-shaped complexes</fullName>
        <shortName evidence="4">ARC</shortName>
    </recommendedName>
</protein>
<dbReference type="GO" id="GO:0036402">
    <property type="term" value="F:proteasome-activating activity"/>
    <property type="evidence" value="ECO:0007669"/>
    <property type="project" value="UniProtKB-EC"/>
</dbReference>
<evidence type="ECO:0000256" key="2">
    <source>
        <dbReference type="ARBA" id="ARBA00022840"/>
    </source>
</evidence>
<feature type="coiled-coil region" evidence="4">
    <location>
        <begin position="4"/>
        <end position="94"/>
    </location>
</feature>
<dbReference type="NCBIfam" id="TIGR03689">
    <property type="entry name" value="pup_AAA"/>
    <property type="match status" value="1"/>
</dbReference>
<dbReference type="PROSITE" id="PS00674">
    <property type="entry name" value="AAA"/>
    <property type="match status" value="1"/>
</dbReference>
<dbReference type="InterPro" id="IPR003960">
    <property type="entry name" value="ATPase_AAA_CS"/>
</dbReference>
<feature type="domain" description="AAA+ ATPase" evidence="6">
    <location>
        <begin position="265"/>
        <end position="418"/>
    </location>
</feature>
<dbReference type="Pfam" id="PF00004">
    <property type="entry name" value="AAA"/>
    <property type="match status" value="1"/>
</dbReference>
<dbReference type="InterPro" id="IPR003959">
    <property type="entry name" value="ATPase_AAA_core"/>
</dbReference>
<comment type="similarity">
    <text evidence="4 5">Belongs to the AAA ATPase family.</text>
</comment>
<dbReference type="InterPro" id="IPR041626">
    <property type="entry name" value="Prot_ATP_ID_OB_N"/>
</dbReference>
<dbReference type="InterPro" id="IPR027417">
    <property type="entry name" value="P-loop_NTPase"/>
</dbReference>
<dbReference type="Pfam" id="PF16450">
    <property type="entry name" value="Prot_ATP_ID_OB_C"/>
    <property type="match status" value="1"/>
</dbReference>
<comment type="subunit">
    <text evidence="4">Homohexamer. Assembles into a hexameric ring structure.</text>
</comment>
<dbReference type="RefSeq" id="WP_371946713.1">
    <property type="nucleotide sequence ID" value="NZ_JAXCEI010000001.1"/>
</dbReference>
<evidence type="ECO:0000256" key="3">
    <source>
        <dbReference type="ARBA" id="ARBA00023054"/>
    </source>
</evidence>
<dbReference type="InterPro" id="IPR012340">
    <property type="entry name" value="NA-bd_OB-fold"/>
</dbReference>
<organism evidence="7 8">
    <name type="scientific">Actinomadura monticuli</name>
    <dbReference type="NCBI Taxonomy" id="3097367"/>
    <lineage>
        <taxon>Bacteria</taxon>
        <taxon>Bacillati</taxon>
        <taxon>Actinomycetota</taxon>
        <taxon>Actinomycetes</taxon>
        <taxon>Streptosporangiales</taxon>
        <taxon>Thermomonosporaceae</taxon>
        <taxon>Actinomadura</taxon>
    </lineage>
</organism>
<keyword evidence="8" id="KW-1185">Reference proteome</keyword>
<evidence type="ECO:0000259" key="6">
    <source>
        <dbReference type="SMART" id="SM00382"/>
    </source>
</evidence>
<sequence length="587" mass="65175">MAARDDAGARRAQHEKEVRDLQTQISFLEEEISVLRRKLAESPRQVRVLEERLHEAQANLAAVTGQNERLVATLKEAREQIVALKEEVDRLAQPPSGFGVFLEARDDGTVDIFTGGRKLRVNVSPAVDTDELQRGQEVMLNEALNVVEALQFEEQGEVVMLKELFDDGERALVIAHADEERVVKLAEPLRGVPLRAGDSLMLEPRSGYAYEKIHKAEVEELVLEEVPDISYNEIGGLGSQIEMIRDAVELPYLHADLFREHQLRPPKGVLLYGPPGCGKTLIAKAVANSLAKKVAEQTGAEGKSFFLNIKGPELLNKYVGETERHIRLVFQRAREKASAGTPVIVFFDEMDSIFRTRGSGVSSDVENTIVPQLLSEIDGVEGLENVIVIGASNREDMIDPAILRPGRLDVKIKIERPDAEAAKDIFSKYILGGLPLHPDDIKEHGGSEEATVEAMIQRTVERMYTESEENRFLEVTYANGDKEVLYFKDFNSGAMIQNIVDRAKKMAIKQFLDTGQKGLRVAHLLAACVDEFSENEDLPNTTNPDDWARISGKKGERIVYIRTLVSGTKGAEAGRSIDTVANTGQYL</sequence>
<dbReference type="HAMAP" id="MF_02112">
    <property type="entry name" value="ARC_ATPase"/>
    <property type="match status" value="1"/>
</dbReference>
<evidence type="ECO:0000256" key="5">
    <source>
        <dbReference type="RuleBase" id="RU003651"/>
    </source>
</evidence>
<keyword evidence="3 4" id="KW-0175">Coiled coil</keyword>
<dbReference type="Pfam" id="PF17758">
    <property type="entry name" value="Prot_ATP_ID_OB_N"/>
    <property type="match status" value="1"/>
</dbReference>
<dbReference type="PANTHER" id="PTHR23077">
    <property type="entry name" value="AAA-FAMILY ATPASE"/>
    <property type="match status" value="1"/>
</dbReference>
<dbReference type="PANTHER" id="PTHR23077:SF144">
    <property type="entry name" value="PROTEASOME-ASSOCIATED ATPASE"/>
    <property type="match status" value="1"/>
</dbReference>
<dbReference type="EMBL" id="JAXCEI010000001">
    <property type="protein sequence ID" value="MFA1537357.1"/>
    <property type="molecule type" value="Genomic_DNA"/>
</dbReference>
<dbReference type="Gene3D" id="1.10.8.60">
    <property type="match status" value="1"/>
</dbReference>
<keyword evidence="2 4" id="KW-0067">ATP-binding</keyword>
<evidence type="ECO:0000256" key="4">
    <source>
        <dbReference type="HAMAP-Rule" id="MF_02112"/>
    </source>
</evidence>
<accession>A0ABV4Q3W4</accession>
<dbReference type="InterPro" id="IPR050168">
    <property type="entry name" value="AAA_ATPase_domain"/>
</dbReference>
<keyword evidence="7" id="KW-0647">Proteasome</keyword>
<dbReference type="GO" id="GO:0000502">
    <property type="term" value="C:proteasome complex"/>
    <property type="evidence" value="ECO:0007669"/>
    <property type="project" value="UniProtKB-KW"/>
</dbReference>
<dbReference type="SMART" id="SM00382">
    <property type="entry name" value="AAA"/>
    <property type="match status" value="1"/>
</dbReference>
<comment type="caution">
    <text evidence="7">The sequence shown here is derived from an EMBL/GenBank/DDBJ whole genome shotgun (WGS) entry which is preliminary data.</text>
</comment>
<dbReference type="Gene3D" id="2.40.50.140">
    <property type="entry name" value="Nucleic acid-binding proteins"/>
    <property type="match status" value="2"/>
</dbReference>
<name>A0ABV4Q3W4_9ACTN</name>
<dbReference type="Proteomes" id="UP001569963">
    <property type="component" value="Unassembled WGS sequence"/>
</dbReference>
<evidence type="ECO:0000256" key="1">
    <source>
        <dbReference type="ARBA" id="ARBA00022741"/>
    </source>
</evidence>
<dbReference type="Gene3D" id="1.20.5.170">
    <property type="match status" value="1"/>
</dbReference>
<feature type="binding site" evidence="4">
    <location>
        <begin position="276"/>
        <end position="281"/>
    </location>
    <ligand>
        <name>ATP</name>
        <dbReference type="ChEBI" id="CHEBI:30616"/>
    </ligand>
</feature>
<proteinExistence type="inferred from homology"/>
<dbReference type="InterPro" id="IPR032501">
    <property type="entry name" value="Prot_ATP_ID_OB_2nd"/>
</dbReference>
<dbReference type="SUPFAM" id="SSF90257">
    <property type="entry name" value="Myosin rod fragments"/>
    <property type="match status" value="1"/>
</dbReference>
<evidence type="ECO:0000313" key="8">
    <source>
        <dbReference type="Proteomes" id="UP001569963"/>
    </source>
</evidence>
<evidence type="ECO:0000313" key="7">
    <source>
        <dbReference type="EMBL" id="MFA1537357.1"/>
    </source>
</evidence>
<dbReference type="InterPro" id="IPR022482">
    <property type="entry name" value="Proteasome_ATPase"/>
</dbReference>
<keyword evidence="1 4" id="KW-0547">Nucleotide-binding</keyword>
<dbReference type="Gene3D" id="3.40.50.300">
    <property type="entry name" value="P-loop containing nucleotide triphosphate hydrolases"/>
    <property type="match status" value="1"/>
</dbReference>